<organism evidence="1 2">
    <name type="scientific">Paenibacillus peoriae</name>
    <dbReference type="NCBI Taxonomy" id="59893"/>
    <lineage>
        <taxon>Bacteria</taxon>
        <taxon>Bacillati</taxon>
        <taxon>Bacillota</taxon>
        <taxon>Bacilli</taxon>
        <taxon>Bacillales</taxon>
        <taxon>Paenibacillaceae</taxon>
        <taxon>Paenibacillus</taxon>
    </lineage>
</organism>
<dbReference type="AlphaFoldDB" id="A0A7H0Y2X0"/>
<evidence type="ECO:0000313" key="1">
    <source>
        <dbReference type="EMBL" id="QNR65428.1"/>
    </source>
</evidence>
<accession>A0A7H0Y2X0</accession>
<dbReference type="Proteomes" id="UP000516384">
    <property type="component" value="Chromosome"/>
</dbReference>
<gene>
    <name evidence="1" type="ORF">IAQ67_16165</name>
</gene>
<reference evidence="1 2" key="1">
    <citation type="submission" date="2020-09" db="EMBL/GenBank/DDBJ databases">
        <title>Characterization of Paenibacillus peoriae strain ZF390 with broad-spectrum antimicrobial activity as a potential biocontrol agent.</title>
        <authorList>
            <person name="Li L."/>
            <person name="Zhao Y."/>
            <person name="Li B."/>
            <person name="Xie X."/>
        </authorList>
    </citation>
    <scope>NUCLEOTIDE SEQUENCE [LARGE SCALE GENOMIC DNA]</scope>
    <source>
        <strain evidence="1 2">ZF390</strain>
    </source>
</reference>
<proteinExistence type="predicted"/>
<name>A0A7H0Y2X0_9BACL</name>
<dbReference type="RefSeq" id="WP_190297328.1">
    <property type="nucleotide sequence ID" value="NZ_CP061172.1"/>
</dbReference>
<sequence>MKITGKHVCNSSFNDCNYEYNWEAQIPQHMSSSSFEVELIDENKAQASIKSSDDGEFYEVKTICPRCYQDNLFRYPKSLN</sequence>
<protein>
    <submittedName>
        <fullName evidence="1">Uncharacterized protein</fullName>
    </submittedName>
</protein>
<dbReference type="EMBL" id="CP061172">
    <property type="protein sequence ID" value="QNR65428.1"/>
    <property type="molecule type" value="Genomic_DNA"/>
</dbReference>
<evidence type="ECO:0000313" key="2">
    <source>
        <dbReference type="Proteomes" id="UP000516384"/>
    </source>
</evidence>